<dbReference type="GO" id="GO:0005634">
    <property type="term" value="C:nucleus"/>
    <property type="evidence" value="ECO:0007669"/>
    <property type="project" value="UniProtKB-SubCell"/>
</dbReference>
<evidence type="ECO:0000313" key="16">
    <source>
        <dbReference type="EMBL" id="KAG7176293.1"/>
    </source>
</evidence>
<dbReference type="PANTHER" id="PTHR45993:SF6">
    <property type="entry name" value="C2H2-TYPE DOMAIN-CONTAINING PROTEIN"/>
    <property type="match status" value="1"/>
</dbReference>
<evidence type="ECO:0000256" key="8">
    <source>
        <dbReference type="ARBA" id="ARBA00022771"/>
    </source>
</evidence>
<gene>
    <name evidence="16" type="primary">Zscan10-L2</name>
    <name evidence="16" type="ORF">Hamer_G009079</name>
</gene>
<keyword evidence="17" id="KW-1185">Reference proteome</keyword>
<keyword evidence="8 14" id="KW-0863">Zinc-finger</keyword>
<feature type="domain" description="C2H2-type" evidence="15">
    <location>
        <begin position="121"/>
        <end position="149"/>
    </location>
</feature>
<dbReference type="InterPro" id="IPR036236">
    <property type="entry name" value="Znf_C2H2_sf"/>
</dbReference>
<evidence type="ECO:0000256" key="2">
    <source>
        <dbReference type="ARBA" id="ARBA00004123"/>
    </source>
</evidence>
<dbReference type="SUPFAM" id="SSF57667">
    <property type="entry name" value="beta-beta-alpha zinc fingers"/>
    <property type="match status" value="3"/>
</dbReference>
<keyword evidence="12" id="KW-0804">Transcription</keyword>
<dbReference type="PROSITE" id="PS50157">
    <property type="entry name" value="ZINC_FINGER_C2H2_2"/>
    <property type="match status" value="5"/>
</dbReference>
<keyword evidence="6" id="KW-0479">Metal-binding</keyword>
<name>A0A8J5NBQ0_HOMAM</name>
<dbReference type="FunFam" id="3.30.160.60:FF:001370">
    <property type="entry name" value="Zinc finger protein"/>
    <property type="match status" value="1"/>
</dbReference>
<evidence type="ECO:0000256" key="1">
    <source>
        <dbReference type="ARBA" id="ARBA00003983"/>
    </source>
</evidence>
<evidence type="ECO:0000313" key="17">
    <source>
        <dbReference type="Proteomes" id="UP000747542"/>
    </source>
</evidence>
<dbReference type="EMBL" id="JAHLQT010003582">
    <property type="protein sequence ID" value="KAG7176293.1"/>
    <property type="molecule type" value="Genomic_DNA"/>
</dbReference>
<feature type="domain" description="C2H2-type" evidence="15">
    <location>
        <begin position="360"/>
        <end position="387"/>
    </location>
</feature>
<keyword evidence="7" id="KW-0677">Repeat</keyword>
<feature type="domain" description="C2H2-type" evidence="15">
    <location>
        <begin position="388"/>
        <end position="411"/>
    </location>
</feature>
<evidence type="ECO:0000256" key="7">
    <source>
        <dbReference type="ARBA" id="ARBA00022737"/>
    </source>
</evidence>
<dbReference type="InterPro" id="IPR013087">
    <property type="entry name" value="Znf_C2H2_type"/>
</dbReference>
<dbReference type="InterPro" id="IPR051497">
    <property type="entry name" value="Dev/Hematopoietic_TF"/>
</dbReference>
<evidence type="ECO:0000259" key="15">
    <source>
        <dbReference type="PROSITE" id="PS50157"/>
    </source>
</evidence>
<evidence type="ECO:0000256" key="4">
    <source>
        <dbReference type="ARBA" id="ARBA00007746"/>
    </source>
</evidence>
<organism evidence="16 17">
    <name type="scientific">Homarus americanus</name>
    <name type="common">American lobster</name>
    <dbReference type="NCBI Taxonomy" id="6706"/>
    <lineage>
        <taxon>Eukaryota</taxon>
        <taxon>Metazoa</taxon>
        <taxon>Ecdysozoa</taxon>
        <taxon>Arthropoda</taxon>
        <taxon>Crustacea</taxon>
        <taxon>Multicrustacea</taxon>
        <taxon>Malacostraca</taxon>
        <taxon>Eumalacostraca</taxon>
        <taxon>Eucarida</taxon>
        <taxon>Decapoda</taxon>
        <taxon>Pleocyemata</taxon>
        <taxon>Astacidea</taxon>
        <taxon>Nephropoidea</taxon>
        <taxon>Nephropidae</taxon>
        <taxon>Homarus</taxon>
    </lineage>
</organism>
<dbReference type="FunFam" id="3.30.160.60:FF:000145">
    <property type="entry name" value="Zinc finger protein 574"/>
    <property type="match status" value="1"/>
</dbReference>
<evidence type="ECO:0000256" key="13">
    <source>
        <dbReference type="ARBA" id="ARBA00023242"/>
    </source>
</evidence>
<proteinExistence type="inferred from homology"/>
<dbReference type="GO" id="GO:0008270">
    <property type="term" value="F:zinc ion binding"/>
    <property type="evidence" value="ECO:0007669"/>
    <property type="project" value="UniProtKB-KW"/>
</dbReference>
<evidence type="ECO:0000256" key="5">
    <source>
        <dbReference type="ARBA" id="ARBA00013638"/>
    </source>
</evidence>
<reference evidence="16" key="1">
    <citation type="journal article" date="2021" name="Sci. Adv.">
        <title>The American lobster genome reveals insights on longevity, neural, and immune adaptations.</title>
        <authorList>
            <person name="Polinski J.M."/>
            <person name="Zimin A.V."/>
            <person name="Clark K.F."/>
            <person name="Kohn A.B."/>
            <person name="Sadowski N."/>
            <person name="Timp W."/>
            <person name="Ptitsyn A."/>
            <person name="Khanna P."/>
            <person name="Romanova D.Y."/>
            <person name="Williams P."/>
            <person name="Greenwood S.J."/>
            <person name="Moroz L.L."/>
            <person name="Walt D.R."/>
            <person name="Bodnar A.G."/>
        </authorList>
    </citation>
    <scope>NUCLEOTIDE SEQUENCE</scope>
    <source>
        <strain evidence="16">GMGI-L3</strain>
    </source>
</reference>
<keyword evidence="11" id="KW-0238">DNA-binding</keyword>
<comment type="similarity">
    <text evidence="3">Belongs to the krueppel C2H2-type zinc-finger protein family.</text>
</comment>
<dbReference type="AlphaFoldDB" id="A0A8J5NBQ0"/>
<dbReference type="PANTHER" id="PTHR45993">
    <property type="entry name" value="B-CELL LYMPHOMA/LEUKEMIA 11"/>
    <property type="match status" value="1"/>
</dbReference>
<comment type="subcellular location">
    <subcellularLocation>
        <location evidence="2">Nucleus</location>
    </subcellularLocation>
</comment>
<dbReference type="SMART" id="SM00355">
    <property type="entry name" value="ZnF_C2H2"/>
    <property type="match status" value="6"/>
</dbReference>
<evidence type="ECO:0000256" key="14">
    <source>
        <dbReference type="PROSITE-ProRule" id="PRU00042"/>
    </source>
</evidence>
<keyword evidence="10" id="KW-0805">Transcription regulation</keyword>
<feature type="domain" description="C2H2-type" evidence="15">
    <location>
        <begin position="249"/>
        <end position="276"/>
    </location>
</feature>
<keyword evidence="13" id="KW-0539">Nucleus</keyword>
<dbReference type="FunFam" id="3.30.160.60:FF:000123">
    <property type="entry name" value="transcriptional repressor CTCF isoform X1"/>
    <property type="match status" value="1"/>
</dbReference>
<evidence type="ECO:0000256" key="3">
    <source>
        <dbReference type="ARBA" id="ARBA00006991"/>
    </source>
</evidence>
<comment type="caution">
    <text evidence="16">The sequence shown here is derived from an EMBL/GenBank/DDBJ whole genome shotgun (WGS) entry which is preliminary data.</text>
</comment>
<protein>
    <recommendedName>
        <fullName evidence="5">Protein hunchback</fullName>
    </recommendedName>
</protein>
<evidence type="ECO:0000256" key="12">
    <source>
        <dbReference type="ARBA" id="ARBA00023163"/>
    </source>
</evidence>
<dbReference type="GO" id="GO:0006357">
    <property type="term" value="P:regulation of transcription by RNA polymerase II"/>
    <property type="evidence" value="ECO:0007669"/>
    <property type="project" value="TreeGrafter"/>
</dbReference>
<evidence type="ECO:0000256" key="6">
    <source>
        <dbReference type="ARBA" id="ARBA00022723"/>
    </source>
</evidence>
<dbReference type="Proteomes" id="UP000747542">
    <property type="component" value="Unassembled WGS sequence"/>
</dbReference>
<comment type="similarity">
    <text evidence="4">Belongs to the hunchback C2H2-type zinc-finger protein family.</text>
</comment>
<evidence type="ECO:0000256" key="11">
    <source>
        <dbReference type="ARBA" id="ARBA00023125"/>
    </source>
</evidence>
<sequence>MPPLHSNVPGVDSPRPLPWCGPLIAPPQPPPGPKGWTAKERLSSGDVSIAGSMLDSEFPQDGAVLAPGTSLSLDAILPGQSFTSHGLSDHRGHTCPFCGKSFIKKFNLTTHIRIHTGERPYACPKCWYRANQRSHLKAHVVAVHKGSELMSDRSSPLLPPPPSAHTHLRHFHRVASLHAAVGEGSRLAASTTSVQQGTSRSALGSGGGIVVDRSDYGPMVGVEMDGPHTSQPDNFLLYKKQDHLGRTLYGCRVCAKTFFYAGDWRKHIRTHTGEKPYQCPVCFYRAAQRTNLKRHILRKHQARSLPTSWLGVIGVPLVGQDTGKQYGVRKACQLQALSGNFSHVNAMVTGEKLMTGPGRFICEFCTKKFSHKSDLTKHRRTHTGEKPYQCPLCPYRATQSSHVRRHARFLHGQDVYEYNSTTP</sequence>
<comment type="function">
    <text evidence="1">Gap class segmentation protein that controls development of head structures.</text>
</comment>
<keyword evidence="9" id="KW-0862">Zinc</keyword>
<accession>A0A8J5NBQ0</accession>
<dbReference type="Pfam" id="PF00096">
    <property type="entry name" value="zf-C2H2"/>
    <property type="match status" value="4"/>
</dbReference>
<dbReference type="GO" id="GO:0000978">
    <property type="term" value="F:RNA polymerase II cis-regulatory region sequence-specific DNA binding"/>
    <property type="evidence" value="ECO:0007669"/>
    <property type="project" value="TreeGrafter"/>
</dbReference>
<dbReference type="GO" id="GO:0003700">
    <property type="term" value="F:DNA-binding transcription factor activity"/>
    <property type="evidence" value="ECO:0007669"/>
    <property type="project" value="TreeGrafter"/>
</dbReference>
<dbReference type="PROSITE" id="PS00028">
    <property type="entry name" value="ZINC_FINGER_C2H2_1"/>
    <property type="match status" value="3"/>
</dbReference>
<dbReference type="FunFam" id="3.30.160.60:FF:000446">
    <property type="entry name" value="Zinc finger protein"/>
    <property type="match status" value="2"/>
</dbReference>
<evidence type="ECO:0000256" key="10">
    <source>
        <dbReference type="ARBA" id="ARBA00023015"/>
    </source>
</evidence>
<evidence type="ECO:0000256" key="9">
    <source>
        <dbReference type="ARBA" id="ARBA00022833"/>
    </source>
</evidence>
<dbReference type="Gene3D" id="3.30.160.60">
    <property type="entry name" value="Classic Zinc Finger"/>
    <property type="match status" value="6"/>
</dbReference>
<feature type="domain" description="C2H2-type" evidence="15">
    <location>
        <begin position="93"/>
        <end position="120"/>
    </location>
</feature>